<organism evidence="2 3">
    <name type="scientific">Streptomyces roseochromogenus subsp. oscitans DS 12.976</name>
    <dbReference type="NCBI Taxonomy" id="1352936"/>
    <lineage>
        <taxon>Bacteria</taxon>
        <taxon>Bacillati</taxon>
        <taxon>Actinomycetota</taxon>
        <taxon>Actinomycetes</taxon>
        <taxon>Kitasatosporales</taxon>
        <taxon>Streptomycetaceae</taxon>
        <taxon>Streptomyces</taxon>
    </lineage>
</organism>
<sequence>MADREETEIMRALAHSISVVYSILVDVCAALPVPIGLPTDRHIPATDAVPAIQRVAALAKDQPMGETQEAQLFTGCIHLLAAIDLYALCVTRFEETRAEGAGANLVYADEALKSLALWLVINEAD</sequence>
<dbReference type="RefSeq" id="WP_023550827.1">
    <property type="nucleotide sequence ID" value="NZ_CM002285.1"/>
</dbReference>
<keyword evidence="1" id="KW-0812">Transmembrane</keyword>
<dbReference type="STRING" id="1352936.M878_30610"/>
<evidence type="ECO:0000313" key="2">
    <source>
        <dbReference type="EMBL" id="EST24368.1"/>
    </source>
</evidence>
<protein>
    <submittedName>
        <fullName evidence="2">Uncharacterized protein</fullName>
    </submittedName>
</protein>
<evidence type="ECO:0000256" key="1">
    <source>
        <dbReference type="SAM" id="Phobius"/>
    </source>
</evidence>
<keyword evidence="3" id="KW-1185">Reference proteome</keyword>
<reference evidence="2 3" key="1">
    <citation type="journal article" date="2014" name="Genome Announc.">
        <title>Draft Genome Sequence of Streptomyces roseochromogenes subsp. oscitans DS 12.976, Producer of the Aminocoumarin Antibiotic Clorobiocin.</title>
        <authorList>
            <person name="Ruckert C."/>
            <person name="Kalinowski J."/>
            <person name="Heide L."/>
            <person name="Apel A.K."/>
        </authorList>
    </citation>
    <scope>NUCLEOTIDE SEQUENCE [LARGE SCALE GENOMIC DNA]</scope>
    <source>
        <strain evidence="2 3">DS 12.976</strain>
    </source>
</reference>
<dbReference type="Proteomes" id="UP000017984">
    <property type="component" value="Chromosome"/>
</dbReference>
<dbReference type="PATRIC" id="fig|1352936.5.peg.6376"/>
<gene>
    <name evidence="2" type="ORF">M878_30610</name>
</gene>
<dbReference type="EMBL" id="AWQX01000267">
    <property type="protein sequence ID" value="EST24368.1"/>
    <property type="molecule type" value="Genomic_DNA"/>
</dbReference>
<proteinExistence type="predicted"/>
<evidence type="ECO:0000313" key="3">
    <source>
        <dbReference type="Proteomes" id="UP000017984"/>
    </source>
</evidence>
<comment type="caution">
    <text evidence="2">The sequence shown here is derived from an EMBL/GenBank/DDBJ whole genome shotgun (WGS) entry which is preliminary data.</text>
</comment>
<name>V6JXF6_STRRC</name>
<keyword evidence="1" id="KW-0472">Membrane</keyword>
<accession>V6JXF6</accession>
<feature type="transmembrane region" description="Helical" evidence="1">
    <location>
        <begin position="12"/>
        <end position="33"/>
    </location>
</feature>
<dbReference type="AlphaFoldDB" id="V6JXF6"/>
<dbReference type="HOGENOM" id="CLU_1969250_0_0_11"/>
<dbReference type="OrthoDB" id="4218804at2"/>
<keyword evidence="1" id="KW-1133">Transmembrane helix</keyword>